<feature type="compositionally biased region" description="Low complexity" evidence="11">
    <location>
        <begin position="37"/>
        <end position="48"/>
    </location>
</feature>
<gene>
    <name evidence="13" type="primary">WBGene00097041</name>
</gene>
<comment type="similarity">
    <text evidence="2 10">Belongs to the sodium:neurotransmitter symporter (SNF) (TC 2.A.22) family.</text>
</comment>
<feature type="binding site" evidence="9">
    <location>
        <position position="497"/>
    </location>
    <ligand>
        <name>Na(+)</name>
        <dbReference type="ChEBI" id="CHEBI:29101"/>
        <label>1</label>
    </ligand>
</feature>
<evidence type="ECO:0000256" key="3">
    <source>
        <dbReference type="ARBA" id="ARBA00022448"/>
    </source>
</evidence>
<feature type="transmembrane region" description="Helical" evidence="12">
    <location>
        <begin position="600"/>
        <end position="626"/>
    </location>
</feature>
<feature type="binding site" evidence="9">
    <location>
        <position position="114"/>
    </location>
    <ligand>
        <name>Na(+)</name>
        <dbReference type="ChEBI" id="CHEBI:29101"/>
        <label>1</label>
    </ligand>
</feature>
<dbReference type="PANTHER" id="PTHR11616">
    <property type="entry name" value="SODIUM/CHLORIDE DEPENDENT TRANSPORTER"/>
    <property type="match status" value="1"/>
</dbReference>
<dbReference type="GO" id="GO:1903804">
    <property type="term" value="P:glycine import across plasma membrane"/>
    <property type="evidence" value="ECO:0000318"/>
    <property type="project" value="GO_Central"/>
</dbReference>
<feature type="compositionally biased region" description="Polar residues" evidence="11">
    <location>
        <begin position="23"/>
        <end position="34"/>
    </location>
</feature>
<dbReference type="SUPFAM" id="SSF161070">
    <property type="entry name" value="SNF-like"/>
    <property type="match status" value="1"/>
</dbReference>
<feature type="binding site" evidence="9">
    <location>
        <position position="374"/>
    </location>
    <ligand>
        <name>Na(+)</name>
        <dbReference type="ChEBI" id="CHEBI:29101"/>
        <label>1</label>
    </ligand>
</feature>
<dbReference type="GO" id="GO:0005886">
    <property type="term" value="C:plasma membrane"/>
    <property type="evidence" value="ECO:0000318"/>
    <property type="project" value="GO_Central"/>
</dbReference>
<keyword evidence="9" id="KW-0915">Sodium</keyword>
<accession>A0A8R1Y8R5</accession>
<organism evidence="13 14">
    <name type="scientific">Pristionchus pacificus</name>
    <name type="common">Parasitic nematode worm</name>
    <dbReference type="NCBI Taxonomy" id="54126"/>
    <lineage>
        <taxon>Eukaryota</taxon>
        <taxon>Metazoa</taxon>
        <taxon>Ecdysozoa</taxon>
        <taxon>Nematoda</taxon>
        <taxon>Chromadorea</taxon>
        <taxon>Rhabditida</taxon>
        <taxon>Rhabditina</taxon>
        <taxon>Diplogasteromorpha</taxon>
        <taxon>Diplogasteroidea</taxon>
        <taxon>Neodiplogasteridae</taxon>
        <taxon>Pristionchus</taxon>
    </lineage>
</organism>
<feature type="transmembrane region" description="Helical" evidence="12">
    <location>
        <begin position="557"/>
        <end position="579"/>
    </location>
</feature>
<dbReference type="InterPro" id="IPR037272">
    <property type="entry name" value="SNS_sf"/>
</dbReference>
<feature type="transmembrane region" description="Helical" evidence="12">
    <location>
        <begin position="185"/>
        <end position="206"/>
    </location>
</feature>
<evidence type="ECO:0000256" key="12">
    <source>
        <dbReference type="SAM" id="Phobius"/>
    </source>
</evidence>
<dbReference type="InterPro" id="IPR000175">
    <property type="entry name" value="Na/ntran_symport"/>
</dbReference>
<feature type="transmembrane region" description="Helical" evidence="12">
    <location>
        <begin position="106"/>
        <end position="123"/>
    </location>
</feature>
<reference evidence="14" key="1">
    <citation type="journal article" date="2008" name="Nat. Genet.">
        <title>The Pristionchus pacificus genome provides a unique perspective on nematode lifestyle and parasitism.</title>
        <authorList>
            <person name="Dieterich C."/>
            <person name="Clifton S.W."/>
            <person name="Schuster L.N."/>
            <person name="Chinwalla A."/>
            <person name="Delehaunty K."/>
            <person name="Dinkelacker I."/>
            <person name="Fulton L."/>
            <person name="Fulton R."/>
            <person name="Godfrey J."/>
            <person name="Minx P."/>
            <person name="Mitreva M."/>
            <person name="Roeseler W."/>
            <person name="Tian H."/>
            <person name="Witte H."/>
            <person name="Yang S.P."/>
            <person name="Wilson R.K."/>
            <person name="Sommer R.J."/>
        </authorList>
    </citation>
    <scope>NUCLEOTIDE SEQUENCE [LARGE SCALE GENOMIC DNA]</scope>
    <source>
        <strain evidence="14">PS312</strain>
    </source>
</reference>
<name>A0A2A6BDQ5_PRIPA</name>
<dbReference type="GO" id="GO:0035725">
    <property type="term" value="P:sodium ion transmembrane transport"/>
    <property type="evidence" value="ECO:0000318"/>
    <property type="project" value="GO_Central"/>
</dbReference>
<dbReference type="EnsemblMetazoa" id="PPA07487.1">
    <property type="protein sequence ID" value="PPA07487.1"/>
    <property type="gene ID" value="WBGene00097041"/>
</dbReference>
<keyword evidence="9" id="KW-0479">Metal-binding</keyword>
<protein>
    <recommendedName>
        <fullName evidence="10">Transporter</fullName>
    </recommendedName>
</protein>
<feature type="binding site" evidence="9">
    <location>
        <position position="342"/>
    </location>
    <ligand>
        <name>Na(+)</name>
        <dbReference type="ChEBI" id="CHEBI:29101"/>
        <label>1</label>
    </ligand>
</feature>
<feature type="transmembrane region" description="Helical" evidence="12">
    <location>
        <begin position="369"/>
        <end position="393"/>
    </location>
</feature>
<keyword evidence="5 10" id="KW-0769">Symport</keyword>
<evidence type="ECO:0000256" key="5">
    <source>
        <dbReference type="ARBA" id="ARBA00022847"/>
    </source>
</evidence>
<dbReference type="GO" id="GO:0046872">
    <property type="term" value="F:metal ion binding"/>
    <property type="evidence" value="ECO:0007669"/>
    <property type="project" value="UniProtKB-KW"/>
</dbReference>
<dbReference type="AlphaFoldDB" id="A0A2A6BDQ5"/>
<feature type="binding site" evidence="9">
    <location>
        <position position="115"/>
    </location>
    <ligand>
        <name>Na(+)</name>
        <dbReference type="ChEBI" id="CHEBI:29101"/>
        <label>1</label>
    </ligand>
</feature>
<accession>A0A2A6BDQ5</accession>
<evidence type="ECO:0000256" key="1">
    <source>
        <dbReference type="ARBA" id="ARBA00004141"/>
    </source>
</evidence>
<dbReference type="GO" id="GO:0005283">
    <property type="term" value="F:amino acid:sodium symporter activity"/>
    <property type="evidence" value="ECO:0000318"/>
    <property type="project" value="GO_Central"/>
</dbReference>
<reference evidence="13" key="2">
    <citation type="submission" date="2022-06" db="UniProtKB">
        <authorList>
            <consortium name="EnsemblMetazoa"/>
        </authorList>
    </citation>
    <scope>IDENTIFICATION</scope>
    <source>
        <strain evidence="13">PS312</strain>
    </source>
</reference>
<dbReference type="PROSITE" id="PS00610">
    <property type="entry name" value="NA_NEUROTRAN_SYMP_1"/>
    <property type="match status" value="1"/>
</dbReference>
<feature type="transmembrane region" description="Helical" evidence="12">
    <location>
        <begin position="288"/>
        <end position="307"/>
    </location>
</feature>
<dbReference type="NCBIfam" id="NF037979">
    <property type="entry name" value="Na_transp"/>
    <property type="match status" value="1"/>
</dbReference>
<evidence type="ECO:0000256" key="4">
    <source>
        <dbReference type="ARBA" id="ARBA00022692"/>
    </source>
</evidence>
<dbReference type="Pfam" id="PF00209">
    <property type="entry name" value="SNF"/>
    <property type="match status" value="1"/>
</dbReference>
<sequence length="733" mass="82555">MAEPLKQEGVVSYDTFSMPDPPQTTTNEQKSSLSVPGRSNGNSNGANRLATFQTGSDEEVRQSRVTFNDDRVNIEGVEYDDRNQSVAHQFEMDDEHREQWDNKTQFYMGVVSYAVGLGNVWRFPYLCQKNGGGAFLIPYSIMMVLGGLPLFLIELGIGQRLRTGPVGVWNAIHPNLGGIGVSEAVVSYLVALYYNVIITWCLYYFFRSFTFELPWASCPQFNGTDVVECAKSSSPTSYFWNRNALQTSGSIGEVEGFNMHLLLSLIVAWVLIYLCVMKGIKSSGKVMYATATFPYVVTTIFFIRSVSLDGAMEGFSYMFHPDLKMLYDPNVWLDAATQIFYSMGLGFGGLIAFGSYNPLRNNCVRDVKILAFINLATSFYTAVVVFCVLGYMAHNNMHTCIQGDMMKMVEVYPDLFPKLEDVQAAFTDDTWKELIADGFTSKYEKMKDVSAMCDYHKIITEAAEGTGLAFVVFTEAIIKFPFPPLWSFLFFLMLISLGLGSMFGTLEGVITSLNDSQLIQLKKPVLTAILCGSACFIGLIFATNAGQYWVSLFDHFAGSYGLMCVAFMEVIAVIYVYGYERFVRDIEFMTGEKVSQYWIFTWRFISPLIMFFLFITSVVSCFNKLPTYYTYDKETAKLRETEYPPWALWIALFMVILAISPLIIVFFIRKFKIIAAEPNIPAASKRLNATQSTTYMLKSEQSFNRMTESSVSVMMTETANGPERKPQQSSHSA</sequence>
<evidence type="ECO:0000256" key="8">
    <source>
        <dbReference type="ARBA" id="ARBA00023180"/>
    </source>
</evidence>
<feature type="region of interest" description="Disordered" evidence="11">
    <location>
        <begin position="1"/>
        <end position="60"/>
    </location>
</feature>
<dbReference type="Proteomes" id="UP000005239">
    <property type="component" value="Unassembled WGS sequence"/>
</dbReference>
<evidence type="ECO:0000256" key="10">
    <source>
        <dbReference type="RuleBase" id="RU003732"/>
    </source>
</evidence>
<keyword evidence="4 10" id="KW-0812">Transmembrane</keyword>
<feature type="transmembrane region" description="Helical" evidence="12">
    <location>
        <begin position="525"/>
        <end position="545"/>
    </location>
</feature>
<dbReference type="PRINTS" id="PR00176">
    <property type="entry name" value="NANEUSMPORT"/>
</dbReference>
<evidence type="ECO:0000256" key="6">
    <source>
        <dbReference type="ARBA" id="ARBA00022989"/>
    </source>
</evidence>
<feature type="binding site" evidence="9">
    <location>
        <position position="119"/>
    </location>
    <ligand>
        <name>Na(+)</name>
        <dbReference type="ChEBI" id="CHEBI:29101"/>
        <label>1</label>
    </ligand>
</feature>
<feature type="transmembrane region" description="Helical" evidence="12">
    <location>
        <begin position="339"/>
        <end position="357"/>
    </location>
</feature>
<keyword evidence="14" id="KW-1185">Reference proteome</keyword>
<evidence type="ECO:0000256" key="2">
    <source>
        <dbReference type="ARBA" id="ARBA00006459"/>
    </source>
</evidence>
<dbReference type="GO" id="GO:0015179">
    <property type="term" value="F:L-amino acid transmembrane transporter activity"/>
    <property type="evidence" value="ECO:0000318"/>
    <property type="project" value="GO_Central"/>
</dbReference>
<feature type="transmembrane region" description="Helical" evidence="12">
    <location>
        <begin position="135"/>
        <end position="153"/>
    </location>
</feature>
<keyword evidence="6 12" id="KW-1133">Transmembrane helix</keyword>
<evidence type="ECO:0000256" key="9">
    <source>
        <dbReference type="PIRSR" id="PIRSR600175-1"/>
    </source>
</evidence>
<evidence type="ECO:0000256" key="11">
    <source>
        <dbReference type="SAM" id="MobiDB-lite"/>
    </source>
</evidence>
<feature type="transmembrane region" description="Helical" evidence="12">
    <location>
        <begin position="257"/>
        <end position="276"/>
    </location>
</feature>
<feature type="transmembrane region" description="Helical" evidence="12">
    <location>
        <begin position="488"/>
        <end position="513"/>
    </location>
</feature>
<keyword evidence="8" id="KW-0325">Glycoprotein</keyword>
<keyword evidence="7 12" id="KW-0472">Membrane</keyword>
<feature type="binding site" evidence="9">
    <location>
        <position position="501"/>
    </location>
    <ligand>
        <name>Na(+)</name>
        <dbReference type="ChEBI" id="CHEBI:29101"/>
        <label>1</label>
    </ligand>
</feature>
<evidence type="ECO:0000313" key="14">
    <source>
        <dbReference type="Proteomes" id="UP000005239"/>
    </source>
</evidence>
<dbReference type="PROSITE" id="PS50267">
    <property type="entry name" value="NA_NEUROTRAN_SYMP_3"/>
    <property type="match status" value="1"/>
</dbReference>
<keyword evidence="3 10" id="KW-0813">Transport</keyword>
<proteinExistence type="inferred from homology"/>
<feature type="transmembrane region" description="Helical" evidence="12">
    <location>
        <begin position="646"/>
        <end position="668"/>
    </location>
</feature>
<dbReference type="OrthoDB" id="6581954at2759"/>
<dbReference type="PROSITE" id="PS00754">
    <property type="entry name" value="NA_NEUROTRAN_SYMP_2"/>
    <property type="match status" value="1"/>
</dbReference>
<comment type="subcellular location">
    <subcellularLocation>
        <location evidence="1">Membrane</location>
        <topology evidence="1">Multi-pass membrane protein</topology>
    </subcellularLocation>
</comment>
<evidence type="ECO:0000256" key="7">
    <source>
        <dbReference type="ARBA" id="ARBA00023136"/>
    </source>
</evidence>
<evidence type="ECO:0000313" key="13">
    <source>
        <dbReference type="EnsemblMetazoa" id="PPA07487.1"/>
    </source>
</evidence>
<dbReference type="PANTHER" id="PTHR11616:SF321">
    <property type="entry name" value="SODIUM-DEPENDENT NUTRIENT AMINO ACID TRANSPORTER 1-RELATED"/>
    <property type="match status" value="1"/>
</dbReference>